<reference evidence="2" key="1">
    <citation type="submission" date="2021-01" db="EMBL/GenBank/DDBJ databases">
        <authorList>
            <consortium name="Genoscope - CEA"/>
            <person name="William W."/>
        </authorList>
    </citation>
    <scope>NUCLEOTIDE SEQUENCE</scope>
</reference>
<evidence type="ECO:0000256" key="1">
    <source>
        <dbReference type="SAM" id="MobiDB-lite"/>
    </source>
</evidence>
<accession>A0A8S1YF35</accession>
<dbReference type="OrthoDB" id="299705at2759"/>
<dbReference type="OMA" id="HDDNICQ"/>
<protein>
    <submittedName>
        <fullName evidence="2">Uncharacterized protein</fullName>
    </submittedName>
</protein>
<keyword evidence="3" id="KW-1185">Reference proteome</keyword>
<proteinExistence type="predicted"/>
<dbReference type="Proteomes" id="UP000683925">
    <property type="component" value="Unassembled WGS sequence"/>
</dbReference>
<feature type="region of interest" description="Disordered" evidence="1">
    <location>
        <begin position="162"/>
        <end position="200"/>
    </location>
</feature>
<dbReference type="AlphaFoldDB" id="A0A8S1YF35"/>
<evidence type="ECO:0000313" key="3">
    <source>
        <dbReference type="Proteomes" id="UP000683925"/>
    </source>
</evidence>
<evidence type="ECO:0000313" key="2">
    <source>
        <dbReference type="EMBL" id="CAD8212221.1"/>
    </source>
</evidence>
<feature type="compositionally biased region" description="Polar residues" evidence="1">
    <location>
        <begin position="182"/>
        <end position="192"/>
    </location>
</feature>
<name>A0A8S1YF35_PAROT</name>
<sequence length="214" mass="25359">MSRFCARREFNLEYYSKLNGLEQSFFREEIETKELLQLILRIAELVEHFDLKKDPVKGYFLEKMQYILSRPYTLNNLKKREDENTINKEMKKSRHSHFSSNVQKLEMQSLLQSNSEDNEGTIKLLQEDYEKQLNDQTLLVQMDLDNQMGVITSKLRHRKNKSMFSPSNRMNSQGDQQRRTMRQNTCLSSGSRNSDRGQINHDDNICQILTIPNQ</sequence>
<dbReference type="EMBL" id="CAJJDP010000159">
    <property type="protein sequence ID" value="CAD8212221.1"/>
    <property type="molecule type" value="Genomic_DNA"/>
</dbReference>
<gene>
    <name evidence="2" type="ORF">POCTA_138.1.T1570041</name>
</gene>
<feature type="compositionally biased region" description="Polar residues" evidence="1">
    <location>
        <begin position="162"/>
        <end position="175"/>
    </location>
</feature>
<comment type="caution">
    <text evidence="2">The sequence shown here is derived from an EMBL/GenBank/DDBJ whole genome shotgun (WGS) entry which is preliminary data.</text>
</comment>
<organism evidence="2 3">
    <name type="scientific">Paramecium octaurelia</name>
    <dbReference type="NCBI Taxonomy" id="43137"/>
    <lineage>
        <taxon>Eukaryota</taxon>
        <taxon>Sar</taxon>
        <taxon>Alveolata</taxon>
        <taxon>Ciliophora</taxon>
        <taxon>Intramacronucleata</taxon>
        <taxon>Oligohymenophorea</taxon>
        <taxon>Peniculida</taxon>
        <taxon>Parameciidae</taxon>
        <taxon>Paramecium</taxon>
    </lineage>
</organism>